<keyword evidence="3" id="KW-0238">DNA-binding</keyword>
<feature type="domain" description="Helicase ATP-binding" evidence="6">
    <location>
        <begin position="168"/>
        <end position="356"/>
    </location>
</feature>
<dbReference type="GO" id="GO:0043138">
    <property type="term" value="F:3'-5' DNA helicase activity"/>
    <property type="evidence" value="ECO:0007669"/>
    <property type="project" value="TreeGrafter"/>
</dbReference>
<evidence type="ECO:0000256" key="3">
    <source>
        <dbReference type="ARBA" id="ARBA00023125"/>
    </source>
</evidence>
<keyword evidence="1" id="KW-0547">Nucleotide-binding</keyword>
<keyword evidence="8" id="KW-0378">Hydrolase</keyword>
<dbReference type="SMART" id="SM00490">
    <property type="entry name" value="HELICc"/>
    <property type="match status" value="1"/>
</dbReference>
<dbReference type="RefSeq" id="WP_278039839.1">
    <property type="nucleotide sequence ID" value="NZ_SGWY01000003.1"/>
</dbReference>
<dbReference type="AlphaFoldDB" id="A0A4Q7M959"/>
<dbReference type="GO" id="GO:0005524">
    <property type="term" value="F:ATP binding"/>
    <property type="evidence" value="ECO:0007669"/>
    <property type="project" value="UniProtKB-KW"/>
</dbReference>
<reference evidence="8 9" key="1">
    <citation type="submission" date="2019-02" db="EMBL/GenBank/DDBJ databases">
        <title>Genomic Encyclopedia of Type Strains, Phase IV (KMG-IV): sequencing the most valuable type-strain genomes for metagenomic binning, comparative biology and taxonomic classification.</title>
        <authorList>
            <person name="Goeker M."/>
        </authorList>
    </citation>
    <scope>NUCLEOTIDE SEQUENCE [LARGE SCALE GENOMIC DNA]</scope>
    <source>
        <strain evidence="8 9">DSM 43045</strain>
    </source>
</reference>
<dbReference type="SUPFAM" id="SSF52540">
    <property type="entry name" value="P-loop containing nucleoside triphosphate hydrolases"/>
    <property type="match status" value="1"/>
</dbReference>
<keyword evidence="8" id="KW-0347">Helicase</keyword>
<evidence type="ECO:0000259" key="7">
    <source>
        <dbReference type="PROSITE" id="PS51194"/>
    </source>
</evidence>
<dbReference type="EMBL" id="SGWY01000003">
    <property type="protein sequence ID" value="RZS64546.1"/>
    <property type="molecule type" value="Genomic_DNA"/>
</dbReference>
<keyword evidence="4" id="KW-0413">Isomerase</keyword>
<dbReference type="InterPro" id="IPR001650">
    <property type="entry name" value="Helicase_C-like"/>
</dbReference>
<dbReference type="GO" id="GO:0009378">
    <property type="term" value="F:four-way junction helicase activity"/>
    <property type="evidence" value="ECO:0007669"/>
    <property type="project" value="TreeGrafter"/>
</dbReference>
<dbReference type="PROSITE" id="PS51194">
    <property type="entry name" value="HELICASE_CTER"/>
    <property type="match status" value="1"/>
</dbReference>
<keyword evidence="9" id="KW-1185">Reference proteome</keyword>
<dbReference type="GO" id="GO:0000724">
    <property type="term" value="P:double-strand break repair via homologous recombination"/>
    <property type="evidence" value="ECO:0007669"/>
    <property type="project" value="TreeGrafter"/>
</dbReference>
<dbReference type="Pfam" id="PF00270">
    <property type="entry name" value="DEAD"/>
    <property type="match status" value="1"/>
</dbReference>
<dbReference type="InterPro" id="IPR014001">
    <property type="entry name" value="Helicase_ATP-bd"/>
</dbReference>
<dbReference type="PANTHER" id="PTHR13710">
    <property type="entry name" value="DNA HELICASE RECQ FAMILY MEMBER"/>
    <property type="match status" value="1"/>
</dbReference>
<protein>
    <submittedName>
        <fullName evidence="8">Helicase-like protein</fullName>
    </submittedName>
</protein>
<organism evidence="8 9">
    <name type="scientific">Agromyces ramosus</name>
    <dbReference type="NCBI Taxonomy" id="33879"/>
    <lineage>
        <taxon>Bacteria</taxon>
        <taxon>Bacillati</taxon>
        <taxon>Actinomycetota</taxon>
        <taxon>Actinomycetes</taxon>
        <taxon>Micrococcales</taxon>
        <taxon>Microbacteriaceae</taxon>
        <taxon>Agromyces</taxon>
    </lineage>
</organism>
<evidence type="ECO:0000256" key="5">
    <source>
        <dbReference type="SAM" id="MobiDB-lite"/>
    </source>
</evidence>
<evidence type="ECO:0000259" key="6">
    <source>
        <dbReference type="PROSITE" id="PS51192"/>
    </source>
</evidence>
<dbReference type="NCBIfam" id="NF041063">
    <property type="entry name" value="DpdF"/>
    <property type="match status" value="1"/>
</dbReference>
<name>A0A4Q7M959_9MICO</name>
<evidence type="ECO:0000313" key="8">
    <source>
        <dbReference type="EMBL" id="RZS64546.1"/>
    </source>
</evidence>
<dbReference type="InterPro" id="IPR027417">
    <property type="entry name" value="P-loop_NTPase"/>
</dbReference>
<evidence type="ECO:0000256" key="4">
    <source>
        <dbReference type="ARBA" id="ARBA00023235"/>
    </source>
</evidence>
<comment type="caution">
    <text evidence="8">The sequence shown here is derived from an EMBL/GenBank/DDBJ whole genome shotgun (WGS) entry which is preliminary data.</text>
</comment>
<accession>A0A4Q7M959</accession>
<dbReference type="PANTHER" id="PTHR13710:SF153">
    <property type="entry name" value="RECQ-LIKE DNA HELICASE BLM"/>
    <property type="match status" value="1"/>
</dbReference>
<dbReference type="GO" id="GO:0003677">
    <property type="term" value="F:DNA binding"/>
    <property type="evidence" value="ECO:0007669"/>
    <property type="project" value="UniProtKB-KW"/>
</dbReference>
<dbReference type="InterPro" id="IPR011545">
    <property type="entry name" value="DEAD/DEAH_box_helicase_dom"/>
</dbReference>
<evidence type="ECO:0000313" key="9">
    <source>
        <dbReference type="Proteomes" id="UP000293289"/>
    </source>
</evidence>
<proteinExistence type="predicted"/>
<sequence length="858" mass="93650">MHNSDVAEAQEAIANWPDKSGFSGSVGDPCRRLIHALENFQSVHDPTGWRDVAGLVRQVLLTDHLLFGGRPQLVVPTEHPWPTVDQWAALNCTAVMVGVGRYRVTAEPWLPSIGEDPDAQLRAASQLASVYRGQVMQKQSTSVADPFWAAAHGYTTYRGAAQQQAARAAVTNDGVPLLVSLATGQGKTAVAWSKPLLSSVGVTVVIVPTIVLALDMERRTRMRASASRLSLSPVDRYAYIGSLDPDIKRTIREAVRAGSQRILYTSPEAFVSGLSSSVIDAATAGLLQQVVVDEAHLVDQWGNDFRPEFQMIPALVREAYDRAPAERKPSVLLMSATIAQRQFDLLTTLFGRDDTLVDLVWGSTLRTEPAYFAHAFGSEDDRVNAVLNAASMLPRPTIVYTTTVADAEAWVSRLADNGLRRVGIVTGRSSDNDRQTAVERWRGLTTNGTDARTDFDIMVGTSAFGLGIDVSDVRSIVHACIPESVDRYYQEVGRAGRDGRATTAVLYAGPGDVKVARRLAGATFIGEEKGWNRWRALLRSAERVQGVPGVRYRVRKSSLPTYMDRGFGQSAAWNIRTLTLMAQAGVISLRAPTWVPPKDGTPEQRALIQEQFFDDAPDLVDFELIDGALMSRENWVEALSDEKARAHRESERSLRAVNALIQGHECVGTLLARHYGVQVKGGRHLTRSNCRGCPWCRANPDRATGVDDDDFSAPRLPDPERQTDPLSAWRAPDSALLFITLAEGEDGFNLLRRVASMGVSVFFGISEILGNRLQQQVPTVPIIRGDTSDPSGLADYYRASVVFMANDGDCAAALGRAALGLPTYLIGPEDLRDPNRSGWMLRDTNDAVVGAAALLREL</sequence>
<evidence type="ECO:0000256" key="2">
    <source>
        <dbReference type="ARBA" id="ARBA00022840"/>
    </source>
</evidence>
<feature type="domain" description="Helicase C-terminal" evidence="7">
    <location>
        <begin position="385"/>
        <end position="542"/>
    </location>
</feature>
<dbReference type="Proteomes" id="UP000293289">
    <property type="component" value="Unassembled WGS sequence"/>
</dbReference>
<dbReference type="PROSITE" id="PS51192">
    <property type="entry name" value="HELICASE_ATP_BIND_1"/>
    <property type="match status" value="1"/>
</dbReference>
<dbReference type="GO" id="GO:0005737">
    <property type="term" value="C:cytoplasm"/>
    <property type="evidence" value="ECO:0007669"/>
    <property type="project" value="TreeGrafter"/>
</dbReference>
<gene>
    <name evidence="8" type="ORF">EV187_2933</name>
</gene>
<feature type="region of interest" description="Disordered" evidence="5">
    <location>
        <begin position="704"/>
        <end position="726"/>
    </location>
</feature>
<dbReference type="Pfam" id="PF00271">
    <property type="entry name" value="Helicase_C"/>
    <property type="match status" value="1"/>
</dbReference>
<dbReference type="Gene3D" id="3.40.50.300">
    <property type="entry name" value="P-loop containing nucleotide triphosphate hydrolases"/>
    <property type="match status" value="2"/>
</dbReference>
<dbReference type="SMART" id="SM00487">
    <property type="entry name" value="DEXDc"/>
    <property type="match status" value="1"/>
</dbReference>
<evidence type="ECO:0000256" key="1">
    <source>
        <dbReference type="ARBA" id="ARBA00022741"/>
    </source>
</evidence>
<dbReference type="GO" id="GO:0005694">
    <property type="term" value="C:chromosome"/>
    <property type="evidence" value="ECO:0007669"/>
    <property type="project" value="TreeGrafter"/>
</dbReference>
<keyword evidence="2" id="KW-0067">ATP-binding</keyword>